<evidence type="ECO:0000313" key="1">
    <source>
        <dbReference type="EnsemblMetazoa" id="PPAI001132-PA"/>
    </source>
</evidence>
<accession>A0A1B0D1A9</accession>
<keyword evidence="2" id="KW-1185">Reference proteome</keyword>
<dbReference type="AlphaFoldDB" id="A0A1B0D1A9"/>
<dbReference type="InterPro" id="IPR050672">
    <property type="entry name" value="FBXO45-Fsn/SPSB_families"/>
</dbReference>
<dbReference type="GO" id="GO:0019005">
    <property type="term" value="C:SCF ubiquitin ligase complex"/>
    <property type="evidence" value="ECO:0007669"/>
    <property type="project" value="TreeGrafter"/>
</dbReference>
<dbReference type="VEuPathDB" id="VectorBase:PPAI001132"/>
<dbReference type="PROSITE" id="PS50188">
    <property type="entry name" value="B302_SPRY"/>
    <property type="match status" value="1"/>
</dbReference>
<dbReference type="EnsemblMetazoa" id="PPAI001132-RA">
    <property type="protein sequence ID" value="PPAI001132-PA"/>
    <property type="gene ID" value="PPAI001132"/>
</dbReference>
<dbReference type="InterPro" id="IPR035754">
    <property type="entry name" value="SPRY_SPSB3"/>
</dbReference>
<evidence type="ECO:0000313" key="2">
    <source>
        <dbReference type="Proteomes" id="UP000092462"/>
    </source>
</evidence>
<dbReference type="CDD" id="cd12876">
    <property type="entry name" value="SPRY_SOCS3"/>
    <property type="match status" value="1"/>
</dbReference>
<dbReference type="PANTHER" id="PTHR12245:SF12">
    <property type="entry name" value="SPRY DOMAIN-CONTAINING SOCS BOX PROTEIN 3"/>
    <property type="match status" value="1"/>
</dbReference>
<dbReference type="InterPro" id="IPR043136">
    <property type="entry name" value="B30.2/SPRY_sf"/>
</dbReference>
<dbReference type="Proteomes" id="UP000092462">
    <property type="component" value="Unassembled WGS sequence"/>
</dbReference>
<dbReference type="GO" id="GO:0043161">
    <property type="term" value="P:proteasome-mediated ubiquitin-dependent protein catabolic process"/>
    <property type="evidence" value="ECO:0007669"/>
    <property type="project" value="TreeGrafter"/>
</dbReference>
<dbReference type="InterPro" id="IPR003877">
    <property type="entry name" value="SPRY_dom"/>
</dbReference>
<dbReference type="PANTHER" id="PTHR12245">
    <property type="entry name" value="SPRY DOMAIN CONTAINING SOCS BOX PROTEIN"/>
    <property type="match status" value="1"/>
</dbReference>
<dbReference type="InterPro" id="IPR001870">
    <property type="entry name" value="B30.2/SPRY"/>
</dbReference>
<reference evidence="1" key="1">
    <citation type="submission" date="2022-08" db="UniProtKB">
        <authorList>
            <consortium name="EnsemblMetazoa"/>
        </authorList>
    </citation>
    <scope>IDENTIFICATION</scope>
    <source>
        <strain evidence="1">Israel</strain>
    </source>
</reference>
<dbReference type="VEuPathDB" id="VectorBase:PPAPM1_004391"/>
<dbReference type="Pfam" id="PF00622">
    <property type="entry name" value="SPRY"/>
    <property type="match status" value="1"/>
</dbReference>
<sequence length="172" mass="19617">MENKEEVRREGEMPLKHGCQDLWTWNRRDRSPEVWLSGPGNRVVHFHPNWSKGTAGIRGTRILNNGRYYWELKLSQRVFGTSMMFGIGTKHARLHVNSFINLLGEDKNGWGLSHKGLLWHNGVALHYTKKFKENQGTTVGLLFDGIAGTLTYYKDGLCLGVAFRGLNETPYA</sequence>
<proteinExistence type="predicted"/>
<protein>
    <submittedName>
        <fullName evidence="1">Uncharacterized protein</fullName>
    </submittedName>
</protein>
<dbReference type="InterPro" id="IPR013320">
    <property type="entry name" value="ConA-like_dom_sf"/>
</dbReference>
<dbReference type="EMBL" id="AJVK01002522">
    <property type="status" value="NOT_ANNOTATED_CDS"/>
    <property type="molecule type" value="Genomic_DNA"/>
</dbReference>
<organism evidence="1 2">
    <name type="scientific">Phlebotomus papatasi</name>
    <name type="common">Sandfly</name>
    <dbReference type="NCBI Taxonomy" id="29031"/>
    <lineage>
        <taxon>Eukaryota</taxon>
        <taxon>Metazoa</taxon>
        <taxon>Ecdysozoa</taxon>
        <taxon>Arthropoda</taxon>
        <taxon>Hexapoda</taxon>
        <taxon>Insecta</taxon>
        <taxon>Pterygota</taxon>
        <taxon>Neoptera</taxon>
        <taxon>Endopterygota</taxon>
        <taxon>Diptera</taxon>
        <taxon>Nematocera</taxon>
        <taxon>Psychodoidea</taxon>
        <taxon>Psychodidae</taxon>
        <taxon>Phlebotomus</taxon>
        <taxon>Phlebotomus</taxon>
    </lineage>
</organism>
<dbReference type="Gene3D" id="2.60.120.920">
    <property type="match status" value="1"/>
</dbReference>
<name>A0A1B0D1A9_PHLPP</name>
<dbReference type="SUPFAM" id="SSF49899">
    <property type="entry name" value="Concanavalin A-like lectins/glucanases"/>
    <property type="match status" value="1"/>
</dbReference>